<dbReference type="EMBL" id="BK014815">
    <property type="protein sequence ID" value="DAD77013.1"/>
    <property type="molecule type" value="Genomic_DNA"/>
</dbReference>
<sequence>MMSNTVDALCGLACYNDSMKNCKGSSHHE</sequence>
<evidence type="ECO:0000313" key="1">
    <source>
        <dbReference type="EMBL" id="DAD77013.1"/>
    </source>
</evidence>
<name>A0A8S5M410_9CAUD</name>
<reference evidence="1" key="1">
    <citation type="journal article" date="2021" name="Proc. Natl. Acad. Sci. U.S.A.">
        <title>A Catalog of Tens of Thousands of Viruses from Human Metagenomes Reveals Hidden Associations with Chronic Diseases.</title>
        <authorList>
            <person name="Tisza M.J."/>
            <person name="Buck C.B."/>
        </authorList>
    </citation>
    <scope>NUCLEOTIDE SEQUENCE</scope>
    <source>
        <strain evidence="1">Ctquf9</strain>
    </source>
</reference>
<proteinExistence type="predicted"/>
<accession>A0A8S5M410</accession>
<organism evidence="1">
    <name type="scientific">Siphoviridae sp. ctquf9</name>
    <dbReference type="NCBI Taxonomy" id="2826470"/>
    <lineage>
        <taxon>Viruses</taxon>
        <taxon>Duplodnaviria</taxon>
        <taxon>Heunggongvirae</taxon>
        <taxon>Uroviricota</taxon>
        <taxon>Caudoviricetes</taxon>
    </lineage>
</organism>
<protein>
    <submittedName>
        <fullName evidence="1">Carbohydrate binding domain protein</fullName>
    </submittedName>
</protein>